<dbReference type="Proteomes" id="UP000595362">
    <property type="component" value="Chromosome"/>
</dbReference>
<gene>
    <name evidence="1" type="ORF">HYS17_00365</name>
</gene>
<protein>
    <submittedName>
        <fullName evidence="1">STAS/SEC14 domain-containing protein</fullName>
    </submittedName>
</protein>
<dbReference type="InterPro" id="IPR021866">
    <property type="entry name" value="SpoIIAA-like"/>
</dbReference>
<organism evidence="1 2">
    <name type="scientific">Micavibrio aeruginosavorus</name>
    <dbReference type="NCBI Taxonomy" id="349221"/>
    <lineage>
        <taxon>Bacteria</taxon>
        <taxon>Pseudomonadati</taxon>
        <taxon>Bdellovibrionota</taxon>
        <taxon>Bdellovibrionia</taxon>
        <taxon>Bdellovibrionales</taxon>
        <taxon>Pseudobdellovibrionaceae</taxon>
        <taxon>Micavibrio</taxon>
    </lineage>
</organism>
<dbReference type="Gene3D" id="3.40.50.10600">
    <property type="entry name" value="SpoIIaa-like domains"/>
    <property type="match status" value="1"/>
</dbReference>
<dbReference type="AlphaFoldDB" id="A0A7T5R2I1"/>
<accession>A0A7T5R2I1</accession>
<dbReference type="EMBL" id="CP066681">
    <property type="protein sequence ID" value="QQG36282.1"/>
    <property type="molecule type" value="Genomic_DNA"/>
</dbReference>
<sequence>MSGTVITLPESSEATICLQLTGTITADDFTTYFDIPVQKAVEKHGYYNLYIYYDLQFEGWSREAADLSFKCISKYSPKAKRLAYINAPDSRMLMMKMLSPIMQAEIRYYKEEQKKEALTWVLSYKP</sequence>
<evidence type="ECO:0000313" key="2">
    <source>
        <dbReference type="Proteomes" id="UP000595362"/>
    </source>
</evidence>
<dbReference type="InterPro" id="IPR036513">
    <property type="entry name" value="STAS_dom_sf"/>
</dbReference>
<dbReference type="InterPro" id="IPR038396">
    <property type="entry name" value="SpoIIAA-like_sf"/>
</dbReference>
<reference evidence="1 2" key="1">
    <citation type="submission" date="2020-07" db="EMBL/GenBank/DDBJ databases">
        <title>Huge and variable diversity of episymbiotic CPR bacteria and DPANN archaea in groundwater ecosystems.</title>
        <authorList>
            <person name="He C.Y."/>
            <person name="Keren R."/>
            <person name="Whittaker M."/>
            <person name="Farag I.F."/>
            <person name="Doudna J."/>
            <person name="Cate J.H.D."/>
            <person name="Banfield J.F."/>
        </authorList>
    </citation>
    <scope>NUCLEOTIDE SEQUENCE [LARGE SCALE GENOMIC DNA]</scope>
    <source>
        <strain evidence="1">NC_groundwater_70_Ag_B-0.1um_54_66</strain>
    </source>
</reference>
<dbReference type="Pfam" id="PF11964">
    <property type="entry name" value="SpoIIAA-like"/>
    <property type="match status" value="1"/>
</dbReference>
<evidence type="ECO:0000313" key="1">
    <source>
        <dbReference type="EMBL" id="QQG36282.1"/>
    </source>
</evidence>
<dbReference type="SUPFAM" id="SSF52091">
    <property type="entry name" value="SpoIIaa-like"/>
    <property type="match status" value="1"/>
</dbReference>
<name>A0A7T5R2I1_9BACT</name>
<proteinExistence type="predicted"/>